<proteinExistence type="predicted"/>
<dbReference type="GO" id="GO:1990334">
    <property type="term" value="C:Bfa1-Bub2 complex"/>
    <property type="evidence" value="ECO:0007669"/>
    <property type="project" value="InterPro"/>
</dbReference>
<feature type="compositionally biased region" description="Low complexity" evidence="1">
    <location>
        <begin position="825"/>
        <end position="838"/>
    </location>
</feature>
<feature type="compositionally biased region" description="Low complexity" evidence="1">
    <location>
        <begin position="104"/>
        <end position="116"/>
    </location>
</feature>
<evidence type="ECO:0000313" key="2">
    <source>
        <dbReference type="EMBL" id="KAG0147272.1"/>
    </source>
</evidence>
<feature type="compositionally biased region" description="Polar residues" evidence="1">
    <location>
        <begin position="625"/>
        <end position="638"/>
    </location>
</feature>
<keyword evidence="3" id="KW-1185">Reference proteome</keyword>
<feature type="compositionally biased region" description="Polar residues" evidence="1">
    <location>
        <begin position="395"/>
        <end position="412"/>
    </location>
</feature>
<name>A0A9P6NNA1_9BASI</name>
<feature type="compositionally biased region" description="Polar residues" evidence="1">
    <location>
        <begin position="879"/>
        <end position="889"/>
    </location>
</feature>
<sequence length="1255" mass="136030">MTESWDSDPDLVLPDGPLSLLHSDTEAEAETSGSSVSALFSTGRQSRSSNGADEDEDNWLNAPIDDDERKDGTLRLGGSISSTFKQNNHLLLSSSGEDRDGSAEDSFSSNSSSERQSTIKASLLTLPNSSNTRIDPIVFSVLASGAKGTVTKLEPSKKASPIQAGIDWDQDLVLPDSGLVPRNREKMVAVLKPKASFASGISDELDGLSEFQDGGSGDEDKENAKKILHISTSQAPSRAQVKERLSKLTTDSGQLDDDFADAFELPSSVRQLELTASNPRKPTVNSSSSSSSSLAGLLLDSETDSLGSERTGKQPGGRARKPVSNNADDRTPRVRNRPSLTPSLMTDRSSSPFTEADYDPNEGFFDDIEFPPEFGILNNLSPSTGLSTPTPSNSKELGSTDSSLNETPQGSSANLQIILDRKMKARAAAAAARARHDSNLPPSSASLQSFPSTAYSLRSGPSQSSSSIHSHAPSASGSNIYHRGLSSFTSQNLRRAFRAFEDRSDERVEDGLEIDVGSLRSEKLRSRASSSISSASQPPPGHRPSGPPGPSNSQQSAIYQQKRMTVPFPSASSVASSLLPSIGSSFEIKHTKTSYMRSVSSHGLDLNPASSLTTSTPRAVVMNQGSSFRLNNPASTARATPVPGSSRPNSRSNSRPTSLHLQPSTSTSSLASDSQPRFRTKSLRPSPSNGDISTAAEPGPSFTTSPTTTRPSVLPNRIKSPLGHASSRPNSRPNSQTSIRPRITTTQAGQLPHQRLLKHKKSVSSLKNVAETRHTHSSSISTANHQQQTQSQTKLLASKRSMPSLVSDSKRPRSRQGDYVPPPGSGTSTSSSTISTGSRDPPDYTTPAMPLFSRYNLSTNTPLEPIAGSPDRSGRDTRSNNSRVNSPTNPLVQPHLHPPPPSSRLTMPTIASRLKAKPSLNSPRLSNSHNIIPTHHLRKPKKVKVYGDGTELDEFDDLPTSKDKERQFTRVISNKGNNHQKGINKKECSSISTTNTTNTNFIQSRLEARKAEGARRRAAAIAAGKISAASKKGLIRQMSVNTLAKTSTNTDMRWNATDSRWEGNEHILRDFDTVLSSSSRPALITQLSTQSPHCRQHQELMAGPNKAHNHVVGGMIFDSVTMVWRSKEPESEVCLLLDPEDGFGDDEAEDSNLNLNLNNRAQENEWSLEYSNYPKEVRKLIHHLPLNSKEDESEIDNSLPYACGLKTPEDVIEFWENCLEGSQRHSEEVKAWVRSDGRVEGREYLEDIRKLVMDQ</sequence>
<protein>
    <submittedName>
        <fullName evidence="2">Uncharacterized protein</fullName>
    </submittedName>
</protein>
<feature type="compositionally biased region" description="Low complexity" evidence="1">
    <location>
        <begin position="698"/>
        <end position="715"/>
    </location>
</feature>
<feature type="compositionally biased region" description="Polar residues" evidence="1">
    <location>
        <begin position="683"/>
        <end position="692"/>
    </location>
</feature>
<feature type="compositionally biased region" description="Acidic residues" evidence="1">
    <location>
        <begin position="52"/>
        <end position="66"/>
    </location>
</feature>
<feature type="compositionally biased region" description="Low complexity" evidence="1">
    <location>
        <begin position="459"/>
        <end position="478"/>
    </location>
</feature>
<feature type="region of interest" description="Disordered" evidence="1">
    <location>
        <begin position="1"/>
        <end position="119"/>
    </location>
</feature>
<feature type="compositionally biased region" description="Polar residues" evidence="1">
    <location>
        <begin position="338"/>
        <end position="353"/>
    </location>
</feature>
<dbReference type="OrthoDB" id="2506743at2759"/>
<feature type="compositionally biased region" description="Pro residues" evidence="1">
    <location>
        <begin position="537"/>
        <end position="550"/>
    </location>
</feature>
<feature type="region of interest" description="Disordered" evidence="1">
    <location>
        <begin position="625"/>
        <end position="906"/>
    </location>
</feature>
<dbReference type="Proteomes" id="UP000886653">
    <property type="component" value="Unassembled WGS sequence"/>
</dbReference>
<feature type="compositionally biased region" description="Low complexity" evidence="1">
    <location>
        <begin position="527"/>
        <end position="536"/>
    </location>
</feature>
<feature type="compositionally biased region" description="Low complexity" evidence="1">
    <location>
        <begin position="645"/>
        <end position="675"/>
    </location>
</feature>
<feature type="region of interest" description="Disordered" evidence="1">
    <location>
        <begin position="452"/>
        <end position="479"/>
    </location>
</feature>
<gene>
    <name evidence="2" type="ORF">CROQUDRAFT_656383</name>
</gene>
<accession>A0A9P6NNA1</accession>
<dbReference type="GO" id="GO:0005096">
    <property type="term" value="F:GTPase activator activity"/>
    <property type="evidence" value="ECO:0007669"/>
    <property type="project" value="InterPro"/>
</dbReference>
<dbReference type="AlphaFoldDB" id="A0A9P6NNA1"/>
<feature type="compositionally biased region" description="Polar residues" evidence="1">
    <location>
        <begin position="31"/>
        <end position="51"/>
    </location>
</feature>
<feature type="compositionally biased region" description="Low complexity" evidence="1">
    <location>
        <begin position="379"/>
        <end position="394"/>
    </location>
</feature>
<feature type="compositionally biased region" description="Polar residues" evidence="1">
    <location>
        <begin position="273"/>
        <end position="285"/>
    </location>
</feature>
<dbReference type="GO" id="GO:0001100">
    <property type="term" value="P:negative regulation of exit from mitosis"/>
    <property type="evidence" value="ECO:0007669"/>
    <property type="project" value="InterPro"/>
</dbReference>
<feature type="compositionally biased region" description="Polar residues" evidence="1">
    <location>
        <begin position="727"/>
        <end position="749"/>
    </location>
</feature>
<feature type="region of interest" description="Disordered" evidence="1">
    <location>
        <begin position="273"/>
        <end position="412"/>
    </location>
</feature>
<dbReference type="PANTHER" id="PTHR35140:SF1">
    <property type="entry name" value="MITOTIC CHECK POINT PROTEIN BFA1"/>
    <property type="match status" value="1"/>
</dbReference>
<dbReference type="EMBL" id="MU167250">
    <property type="protein sequence ID" value="KAG0147272.1"/>
    <property type="molecule type" value="Genomic_DNA"/>
</dbReference>
<organism evidence="2 3">
    <name type="scientific">Cronartium quercuum f. sp. fusiforme G11</name>
    <dbReference type="NCBI Taxonomy" id="708437"/>
    <lineage>
        <taxon>Eukaryota</taxon>
        <taxon>Fungi</taxon>
        <taxon>Dikarya</taxon>
        <taxon>Basidiomycota</taxon>
        <taxon>Pucciniomycotina</taxon>
        <taxon>Pucciniomycetes</taxon>
        <taxon>Pucciniales</taxon>
        <taxon>Coleosporiaceae</taxon>
        <taxon>Cronartium</taxon>
    </lineage>
</organism>
<feature type="compositionally biased region" description="Acidic residues" evidence="1">
    <location>
        <begin position="356"/>
        <end position="370"/>
    </location>
</feature>
<feature type="region of interest" description="Disordered" evidence="1">
    <location>
        <begin position="523"/>
        <end position="558"/>
    </location>
</feature>
<reference evidence="2" key="1">
    <citation type="submission" date="2013-11" db="EMBL/GenBank/DDBJ databases">
        <title>Genome sequence of the fusiform rust pathogen reveals effectors for host alternation and coevolution with pine.</title>
        <authorList>
            <consortium name="DOE Joint Genome Institute"/>
            <person name="Smith K."/>
            <person name="Pendleton A."/>
            <person name="Kubisiak T."/>
            <person name="Anderson C."/>
            <person name="Salamov A."/>
            <person name="Aerts A."/>
            <person name="Riley R."/>
            <person name="Clum A."/>
            <person name="Lindquist E."/>
            <person name="Ence D."/>
            <person name="Campbell M."/>
            <person name="Kronenberg Z."/>
            <person name="Feau N."/>
            <person name="Dhillon B."/>
            <person name="Hamelin R."/>
            <person name="Burleigh J."/>
            <person name="Smith J."/>
            <person name="Yandell M."/>
            <person name="Nelson C."/>
            <person name="Grigoriev I."/>
            <person name="Davis J."/>
        </authorList>
    </citation>
    <scope>NUCLEOTIDE SEQUENCE</scope>
    <source>
        <strain evidence="2">G11</strain>
    </source>
</reference>
<dbReference type="InterPro" id="IPR034586">
    <property type="entry name" value="Bfa1/Byr4"/>
</dbReference>
<feature type="compositionally biased region" description="Polar residues" evidence="1">
    <location>
        <begin position="79"/>
        <end position="95"/>
    </location>
</feature>
<comment type="caution">
    <text evidence="2">The sequence shown here is derived from an EMBL/GenBank/DDBJ whole genome shotgun (WGS) entry which is preliminary data.</text>
</comment>
<evidence type="ECO:0000256" key="1">
    <source>
        <dbReference type="SAM" id="MobiDB-lite"/>
    </source>
</evidence>
<feature type="compositionally biased region" description="Polar residues" evidence="1">
    <location>
        <begin position="777"/>
        <end position="795"/>
    </location>
</feature>
<dbReference type="PANTHER" id="PTHR35140">
    <property type="entry name" value="MITOTIC CHECK POINT PROTEIN BFA1"/>
    <property type="match status" value="1"/>
</dbReference>
<evidence type="ECO:0000313" key="3">
    <source>
        <dbReference type="Proteomes" id="UP000886653"/>
    </source>
</evidence>
<dbReference type="GO" id="GO:0044732">
    <property type="term" value="C:mitotic spindle pole body"/>
    <property type="evidence" value="ECO:0007669"/>
    <property type="project" value="TreeGrafter"/>
</dbReference>